<dbReference type="SUPFAM" id="SSF57362">
    <property type="entry name" value="BPTI-like"/>
    <property type="match status" value="1"/>
</dbReference>
<evidence type="ECO:0000259" key="11">
    <source>
        <dbReference type="PROSITE" id="PS50279"/>
    </source>
</evidence>
<accession>A0A8T2MQD1</accession>
<keyword evidence="2" id="KW-0964">Secreted</keyword>
<feature type="compositionally biased region" description="Low complexity" evidence="9">
    <location>
        <begin position="748"/>
        <end position="768"/>
    </location>
</feature>
<comment type="caution">
    <text evidence="12">The sequence shown here is derived from an EMBL/GenBank/DDBJ whole genome shotgun (WGS) entry which is preliminary data.</text>
</comment>
<dbReference type="InterPro" id="IPR002035">
    <property type="entry name" value="VWF_A"/>
</dbReference>
<evidence type="ECO:0000256" key="7">
    <source>
        <dbReference type="ARBA" id="ARBA00023119"/>
    </source>
</evidence>
<dbReference type="CDD" id="cd22628">
    <property type="entry name" value="Kunitz_collagen_alpha1_XXVIII"/>
    <property type="match status" value="1"/>
</dbReference>
<dbReference type="SMART" id="SM00327">
    <property type="entry name" value="VWA"/>
    <property type="match status" value="1"/>
</dbReference>
<feature type="compositionally biased region" description="Acidic residues" evidence="9">
    <location>
        <begin position="706"/>
        <end position="717"/>
    </location>
</feature>
<dbReference type="GO" id="GO:0005581">
    <property type="term" value="C:collagen trimer"/>
    <property type="evidence" value="ECO:0007669"/>
    <property type="project" value="UniProtKB-KW"/>
</dbReference>
<keyword evidence="7" id="KW-0176">Collagen</keyword>
<dbReference type="GO" id="GO:0030020">
    <property type="term" value="F:extracellular matrix structural constituent conferring tensile strength"/>
    <property type="evidence" value="ECO:0007669"/>
    <property type="project" value="TreeGrafter"/>
</dbReference>
<evidence type="ECO:0000256" key="5">
    <source>
        <dbReference type="ARBA" id="ARBA00022737"/>
    </source>
</evidence>
<organism evidence="12 13">
    <name type="scientific">Albula glossodonta</name>
    <name type="common">roundjaw bonefish</name>
    <dbReference type="NCBI Taxonomy" id="121402"/>
    <lineage>
        <taxon>Eukaryota</taxon>
        <taxon>Metazoa</taxon>
        <taxon>Chordata</taxon>
        <taxon>Craniata</taxon>
        <taxon>Vertebrata</taxon>
        <taxon>Euteleostomi</taxon>
        <taxon>Actinopterygii</taxon>
        <taxon>Neopterygii</taxon>
        <taxon>Teleostei</taxon>
        <taxon>Albuliformes</taxon>
        <taxon>Albulidae</taxon>
        <taxon>Albula</taxon>
    </lineage>
</organism>
<dbReference type="GO" id="GO:0004867">
    <property type="term" value="F:serine-type endopeptidase inhibitor activity"/>
    <property type="evidence" value="ECO:0007669"/>
    <property type="project" value="InterPro"/>
</dbReference>
<dbReference type="FunFam" id="4.10.410.10:FF:000045">
    <property type="entry name" value="Collagen type XXVIII alpha 1 a"/>
    <property type="match status" value="1"/>
</dbReference>
<evidence type="ECO:0000256" key="9">
    <source>
        <dbReference type="SAM" id="MobiDB-lite"/>
    </source>
</evidence>
<evidence type="ECO:0000256" key="4">
    <source>
        <dbReference type="ARBA" id="ARBA00022729"/>
    </source>
</evidence>
<name>A0A8T2MQD1_9TELE</name>
<keyword evidence="5" id="KW-0677">Repeat</keyword>
<feature type="region of interest" description="Disordered" evidence="9">
    <location>
        <begin position="701"/>
        <end position="784"/>
    </location>
</feature>
<dbReference type="SMART" id="SM00131">
    <property type="entry name" value="KU"/>
    <property type="match status" value="1"/>
</dbReference>
<feature type="compositionally biased region" description="Pro residues" evidence="9">
    <location>
        <begin position="266"/>
        <end position="281"/>
    </location>
</feature>
<dbReference type="InterPro" id="IPR052229">
    <property type="entry name" value="Collagen-VI/PIF"/>
</dbReference>
<dbReference type="EMBL" id="JAFBMS010000892">
    <property type="protein sequence ID" value="KAG9329813.1"/>
    <property type="molecule type" value="Genomic_DNA"/>
</dbReference>
<dbReference type="PRINTS" id="PR00453">
    <property type="entry name" value="VWFADOMAIN"/>
</dbReference>
<dbReference type="GO" id="GO:0007155">
    <property type="term" value="P:cell adhesion"/>
    <property type="evidence" value="ECO:0007669"/>
    <property type="project" value="UniProtKB-KW"/>
</dbReference>
<feature type="region of interest" description="Disordered" evidence="9">
    <location>
        <begin position="84"/>
        <end position="117"/>
    </location>
</feature>
<evidence type="ECO:0000259" key="10">
    <source>
        <dbReference type="PROSITE" id="PS50234"/>
    </source>
</evidence>
<dbReference type="PANTHER" id="PTHR22588">
    <property type="entry name" value="VWFA DOMAIN-CONTAINING PROTEIN"/>
    <property type="match status" value="1"/>
</dbReference>
<dbReference type="PROSITE" id="PS50234">
    <property type="entry name" value="VWFA"/>
    <property type="match status" value="1"/>
</dbReference>
<keyword evidence="4" id="KW-0732">Signal</keyword>
<dbReference type="InterPro" id="IPR036880">
    <property type="entry name" value="Kunitz_BPTI_sf"/>
</dbReference>
<dbReference type="PROSITE" id="PS00280">
    <property type="entry name" value="BPTI_KUNITZ_1"/>
    <property type="match status" value="1"/>
</dbReference>
<dbReference type="PRINTS" id="PR00759">
    <property type="entry name" value="BASICPTASE"/>
</dbReference>
<dbReference type="InterPro" id="IPR002223">
    <property type="entry name" value="Kunitz_BPTI"/>
</dbReference>
<proteinExistence type="predicted"/>
<evidence type="ECO:0000256" key="8">
    <source>
        <dbReference type="ARBA" id="ARBA00023157"/>
    </source>
</evidence>
<feature type="domain" description="VWFA" evidence="10">
    <location>
        <begin position="408"/>
        <end position="588"/>
    </location>
</feature>
<feature type="domain" description="BPTI/Kunitz inhibitor" evidence="11">
    <location>
        <begin position="785"/>
        <end position="835"/>
    </location>
</feature>
<dbReference type="Proteomes" id="UP000824540">
    <property type="component" value="Unassembled WGS sequence"/>
</dbReference>
<dbReference type="Pfam" id="PF00092">
    <property type="entry name" value="VWA"/>
    <property type="match status" value="1"/>
</dbReference>
<comment type="subcellular location">
    <subcellularLocation>
        <location evidence="1">Secreted</location>
        <location evidence="1">Extracellular space</location>
        <location evidence="1">Extracellular matrix</location>
    </subcellularLocation>
</comment>
<keyword evidence="6" id="KW-0130">Cell adhesion</keyword>
<reference evidence="12" key="1">
    <citation type="thesis" date="2021" institute="BYU ScholarsArchive" country="Provo, UT, USA">
        <title>Applications of and Algorithms for Genome Assembly and Genomic Analyses with an Emphasis on Marine Teleosts.</title>
        <authorList>
            <person name="Pickett B.D."/>
        </authorList>
    </citation>
    <scope>NUCLEOTIDE SEQUENCE</scope>
    <source>
        <strain evidence="12">HI-2016</strain>
    </source>
</reference>
<keyword evidence="3" id="KW-0272">Extracellular matrix</keyword>
<dbReference type="InterPro" id="IPR036465">
    <property type="entry name" value="vWFA_dom_sf"/>
</dbReference>
<dbReference type="InterPro" id="IPR020901">
    <property type="entry name" value="Prtase_inh_Kunz-CS"/>
</dbReference>
<sequence>MSSPTPSPNKLPHSQPKKNSLIPKGHQEAEACQERASQGPRVIRVYLENLDLLEKEGLVNQDQRVSQVQQAWLAYQAFLEKMAPQDRRGSEGPPGIGTQGEKGDQGQRGIRGLPGPPGIAGPSDPHERHLSCFMLTSASSHHLGQQVGLGCLACRGVPFRDRKVTSVHQVLQDLQGRLAMACQVPRVIMETLVYLVYLDQKEMDTQGLVPPASQGCLEIKVRKEWAFLDLKYVVHMKLRFQQCSGDIGFRGLPGLPGPPGKGQQGPPGPIGRPGPLGPSGPPGEGIQGPKGEQGSQGVTGPRGPPGEGFPGMKVIVVPVERRVRVETLGFLDKHNAVFTLILSKAVLPLVLSNAVFTLILSKAVLPLVLSNAVFTLVLSKAVFSLVLSNAVFTLILSCGIKCKERPMELVFVIDSSESVGPENFEIIKDFVTALVDRVTVGRNATRIGLVLYSLDVHLEFNLARYTTKQDVKQAVRKMPYMGEGTYTGTAIRKATQEAFYSSRSGVRKVAIVITDGQTDKREPVKLDIAVREAHAANIEMYAIGIVNTSDTTQAEFLRELNLIASDPDTEHMYLIDDFNTLPALESKLVSQFCEDENGAVIYNRITSSYGTNGYSNNGYGKNTHGNSGFVNTYSEGVLDGSHFISHRQSHGRGDSLPLSFSPDPVQMFVWEGSMNPETGCLSTSRAITGYGWRSVLAKQQLAQPDKEEEDYEEEEDLITQPTARESSHVALISKPAAPSPPVLPVGESTSSNTSKPSTSSSSGTSSSSVQLQPAPRPVLPKDPRCSLSLDQGPCRDYDVNWYYNEQANACAQFWYGGCDGNSNRFSTEEECKKTCVSRSVLRGRGVKMFS</sequence>
<dbReference type="PROSITE" id="PS50279">
    <property type="entry name" value="BPTI_KUNITZ_2"/>
    <property type="match status" value="1"/>
</dbReference>
<dbReference type="FunFam" id="3.40.50.410:FF:000003">
    <property type="entry name" value="Collagen type VI alpha 3 chain"/>
    <property type="match status" value="1"/>
</dbReference>
<dbReference type="OrthoDB" id="687730at2759"/>
<dbReference type="Gene3D" id="3.40.50.410">
    <property type="entry name" value="von Willebrand factor, type A domain"/>
    <property type="match status" value="1"/>
</dbReference>
<dbReference type="AlphaFoldDB" id="A0A8T2MQD1"/>
<feature type="region of interest" description="Disordered" evidence="9">
    <location>
        <begin position="1"/>
        <end position="37"/>
    </location>
</feature>
<dbReference type="Pfam" id="PF00014">
    <property type="entry name" value="Kunitz_BPTI"/>
    <property type="match status" value="1"/>
</dbReference>
<evidence type="ECO:0000313" key="12">
    <source>
        <dbReference type="EMBL" id="KAG9329813.1"/>
    </source>
</evidence>
<evidence type="ECO:0000313" key="13">
    <source>
        <dbReference type="Proteomes" id="UP000824540"/>
    </source>
</evidence>
<dbReference type="SUPFAM" id="SSF53300">
    <property type="entry name" value="vWA-like"/>
    <property type="match status" value="1"/>
</dbReference>
<dbReference type="Gene3D" id="4.10.410.10">
    <property type="entry name" value="Pancreatic trypsin inhibitor Kunitz domain"/>
    <property type="match status" value="1"/>
</dbReference>
<dbReference type="PANTHER" id="PTHR22588:SF18">
    <property type="entry name" value="COLLAGEN ALPHA-1(XXVIII) CHAIN"/>
    <property type="match status" value="1"/>
</dbReference>
<protein>
    <recommendedName>
        <fullName evidence="14">Collagen, type XXVIII, alpha 2b</fullName>
    </recommendedName>
</protein>
<feature type="region of interest" description="Disordered" evidence="9">
    <location>
        <begin position="251"/>
        <end position="309"/>
    </location>
</feature>
<gene>
    <name evidence="12" type="ORF">JZ751_028922</name>
</gene>
<evidence type="ECO:0000256" key="2">
    <source>
        <dbReference type="ARBA" id="ARBA00022525"/>
    </source>
</evidence>
<evidence type="ECO:0000256" key="6">
    <source>
        <dbReference type="ARBA" id="ARBA00022889"/>
    </source>
</evidence>
<evidence type="ECO:0000256" key="1">
    <source>
        <dbReference type="ARBA" id="ARBA00004498"/>
    </source>
</evidence>
<evidence type="ECO:0008006" key="14">
    <source>
        <dbReference type="Google" id="ProtNLM"/>
    </source>
</evidence>
<evidence type="ECO:0000256" key="3">
    <source>
        <dbReference type="ARBA" id="ARBA00022530"/>
    </source>
</evidence>
<keyword evidence="8" id="KW-1015">Disulfide bond</keyword>
<keyword evidence="13" id="KW-1185">Reference proteome</keyword>